<dbReference type="GO" id="GO:0015459">
    <property type="term" value="F:potassium channel regulator activity"/>
    <property type="evidence" value="ECO:0007669"/>
    <property type="project" value="TreeGrafter"/>
</dbReference>
<gene>
    <name evidence="10" type="ORF">NP493_1867g00003</name>
</gene>
<evidence type="ECO:0000256" key="5">
    <source>
        <dbReference type="ARBA" id="ARBA00023065"/>
    </source>
</evidence>
<keyword evidence="6 9" id="KW-0472">Membrane</keyword>
<dbReference type="GO" id="GO:0005513">
    <property type="term" value="P:detection of calcium ion"/>
    <property type="evidence" value="ECO:0007669"/>
    <property type="project" value="TreeGrafter"/>
</dbReference>
<keyword evidence="3 9" id="KW-0812">Transmembrane</keyword>
<keyword evidence="5" id="KW-0406">Ion transport</keyword>
<keyword evidence="7" id="KW-0325">Glycoprotein</keyword>
<evidence type="ECO:0000256" key="8">
    <source>
        <dbReference type="ARBA" id="ARBA00023303"/>
    </source>
</evidence>
<keyword evidence="4 9" id="KW-1133">Transmembrane helix</keyword>
<comment type="caution">
    <text evidence="10">The sequence shown here is derived from an EMBL/GenBank/DDBJ whole genome shotgun (WGS) entry which is preliminary data.</text>
</comment>
<accession>A0AAD9N4X0</accession>
<dbReference type="Proteomes" id="UP001209878">
    <property type="component" value="Unassembled WGS sequence"/>
</dbReference>
<evidence type="ECO:0000313" key="10">
    <source>
        <dbReference type="EMBL" id="KAK2157207.1"/>
    </source>
</evidence>
<dbReference type="AlphaFoldDB" id="A0AAD9N4X0"/>
<evidence type="ECO:0000256" key="2">
    <source>
        <dbReference type="ARBA" id="ARBA00022448"/>
    </source>
</evidence>
<reference evidence="10" key="1">
    <citation type="journal article" date="2023" name="Mol. Biol. Evol.">
        <title>Third-Generation Sequencing Reveals the Adaptive Role of the Epigenome in Three Deep-Sea Polychaetes.</title>
        <authorList>
            <person name="Perez M."/>
            <person name="Aroh O."/>
            <person name="Sun Y."/>
            <person name="Lan Y."/>
            <person name="Juniper S.K."/>
            <person name="Young C.R."/>
            <person name="Angers B."/>
            <person name="Qian P.Y."/>
        </authorList>
    </citation>
    <scope>NUCLEOTIDE SEQUENCE</scope>
    <source>
        <strain evidence="10">R07B-5</strain>
    </source>
</reference>
<proteinExistence type="predicted"/>
<keyword evidence="11" id="KW-1185">Reference proteome</keyword>
<evidence type="ECO:0000256" key="7">
    <source>
        <dbReference type="ARBA" id="ARBA00023180"/>
    </source>
</evidence>
<protein>
    <submittedName>
        <fullName evidence="10">Uncharacterized protein</fullName>
    </submittedName>
</protein>
<name>A0AAD9N4X0_RIDPI</name>
<evidence type="ECO:0000313" key="11">
    <source>
        <dbReference type="Proteomes" id="UP001209878"/>
    </source>
</evidence>
<dbReference type="GO" id="GO:0008076">
    <property type="term" value="C:voltage-gated potassium channel complex"/>
    <property type="evidence" value="ECO:0007669"/>
    <property type="project" value="TreeGrafter"/>
</dbReference>
<evidence type="ECO:0000256" key="3">
    <source>
        <dbReference type="ARBA" id="ARBA00022692"/>
    </source>
</evidence>
<dbReference type="GO" id="GO:0015269">
    <property type="term" value="F:calcium-activated potassium channel activity"/>
    <property type="evidence" value="ECO:0007669"/>
    <property type="project" value="InterPro"/>
</dbReference>
<evidence type="ECO:0000256" key="9">
    <source>
        <dbReference type="SAM" id="Phobius"/>
    </source>
</evidence>
<dbReference type="PANTHER" id="PTHR10258">
    <property type="entry name" value="CALCIUM-ACTIVATED POTASSIUM CHANNEL SUBUNIT BETA"/>
    <property type="match status" value="1"/>
</dbReference>
<feature type="transmembrane region" description="Helical" evidence="9">
    <location>
        <begin position="20"/>
        <end position="42"/>
    </location>
</feature>
<evidence type="ECO:0000256" key="6">
    <source>
        <dbReference type="ARBA" id="ARBA00023136"/>
    </source>
</evidence>
<sequence length="135" mass="14970">MPYCTGCSAHKRPTKACMCAIITAWTVIALCSLVITSLLNLGPYIQEWRYRRTSCDVLSTFYTTQYVCTCGVHCQSTYPCFFVHVTFTDGRGVRASVGLYTDTTQQKSVIDVATEHQEMASQKQDEAAIDGRSCG</sequence>
<evidence type="ECO:0000256" key="4">
    <source>
        <dbReference type="ARBA" id="ARBA00022989"/>
    </source>
</evidence>
<organism evidence="10 11">
    <name type="scientific">Ridgeia piscesae</name>
    <name type="common">Tubeworm</name>
    <dbReference type="NCBI Taxonomy" id="27915"/>
    <lineage>
        <taxon>Eukaryota</taxon>
        <taxon>Metazoa</taxon>
        <taxon>Spiralia</taxon>
        <taxon>Lophotrochozoa</taxon>
        <taxon>Annelida</taxon>
        <taxon>Polychaeta</taxon>
        <taxon>Sedentaria</taxon>
        <taxon>Canalipalpata</taxon>
        <taxon>Sabellida</taxon>
        <taxon>Siboglinidae</taxon>
        <taxon>Ridgeia</taxon>
    </lineage>
</organism>
<dbReference type="PANTHER" id="PTHR10258:SF8">
    <property type="entry name" value="CALCIUM-ACTIVATED POTASSIUM CHANNEL BK ALPHA SUBUNIT DOMAIN-CONTAINING PROTEIN"/>
    <property type="match status" value="1"/>
</dbReference>
<comment type="subcellular location">
    <subcellularLocation>
        <location evidence="1">Membrane</location>
        <topology evidence="1">Multi-pass membrane protein</topology>
    </subcellularLocation>
</comment>
<keyword evidence="8" id="KW-0407">Ion channel</keyword>
<keyword evidence="2" id="KW-0813">Transport</keyword>
<dbReference type="EMBL" id="JAODUO010001899">
    <property type="protein sequence ID" value="KAK2157207.1"/>
    <property type="molecule type" value="Genomic_DNA"/>
</dbReference>
<evidence type="ECO:0000256" key="1">
    <source>
        <dbReference type="ARBA" id="ARBA00004141"/>
    </source>
</evidence>
<dbReference type="InterPro" id="IPR003930">
    <property type="entry name" value="K_chnl_Ca-activ_BK_bsu"/>
</dbReference>